<feature type="domain" description="ABC transporter" evidence="4">
    <location>
        <begin position="8"/>
        <end position="240"/>
    </location>
</feature>
<gene>
    <name evidence="5" type="ORF">HWI92_24345</name>
</gene>
<accession>A0ABX7IDD6</accession>
<evidence type="ECO:0000313" key="5">
    <source>
        <dbReference type="EMBL" id="QRR03818.1"/>
    </source>
</evidence>
<dbReference type="EMBL" id="CP056775">
    <property type="protein sequence ID" value="QRR03818.1"/>
    <property type="molecule type" value="Genomic_DNA"/>
</dbReference>
<proteinExistence type="predicted"/>
<sequence length="325" mass="36430">MNPGEITLAAQSLTKTLGGKPVLTDINLQLHAGEWLGILGESGSGKSTLLRILGRFLDAEQGDVFFRNEKLRAVSGELMPGHKAIRLIHQEFELFPNQTVEENIAYALRFHDPVYKKKSVEELIAITALESVRTQKAKLLSGGEKQRTAIARALAGQPDVLLLDEPFAHLDNHNRNVLATAIENLRREHRTSCIFVTHEASDALAWSDSIAVLQNGKIIQTGSPQEVYNAPVSSYVAELTGDINWLVSESDTKQHYLRPEKIRLTRNPDKCKWKGKVTAIRFHGNYWEIVCTGNHQQLAFYRTRPELEVGQEVMLNYAAKDLRSV</sequence>
<dbReference type="SUPFAM" id="SSF52540">
    <property type="entry name" value="P-loop containing nucleoside triphosphate hydrolases"/>
    <property type="match status" value="1"/>
</dbReference>
<evidence type="ECO:0000256" key="2">
    <source>
        <dbReference type="ARBA" id="ARBA00022741"/>
    </source>
</evidence>
<evidence type="ECO:0000256" key="1">
    <source>
        <dbReference type="ARBA" id="ARBA00022448"/>
    </source>
</evidence>
<dbReference type="InterPro" id="IPR050093">
    <property type="entry name" value="ABC_SmlMolc_Importer"/>
</dbReference>
<evidence type="ECO:0000259" key="4">
    <source>
        <dbReference type="PROSITE" id="PS50893"/>
    </source>
</evidence>
<reference evidence="5 6" key="1">
    <citation type="submission" date="2020-06" db="EMBL/GenBank/DDBJ databases">
        <title>Dyadobacter sandarakinus sp. nov., isolated from the soil of the Arctic Yellow River Station.</title>
        <authorList>
            <person name="Zhang Y."/>
            <person name="Peng F."/>
        </authorList>
    </citation>
    <scope>NUCLEOTIDE SEQUENCE [LARGE SCALE GENOMIC DNA]</scope>
    <source>
        <strain evidence="5 6">Q3-56</strain>
    </source>
</reference>
<dbReference type="InterPro" id="IPR008995">
    <property type="entry name" value="Mo/tungstate-bd_C_term_dom"/>
</dbReference>
<dbReference type="GO" id="GO:0005524">
    <property type="term" value="F:ATP binding"/>
    <property type="evidence" value="ECO:0007669"/>
    <property type="project" value="UniProtKB-KW"/>
</dbReference>
<dbReference type="Pfam" id="PF08402">
    <property type="entry name" value="TOBE_2"/>
    <property type="match status" value="1"/>
</dbReference>
<organism evidence="5 6">
    <name type="scientific">Dyadobacter sandarakinus</name>
    <dbReference type="NCBI Taxonomy" id="2747268"/>
    <lineage>
        <taxon>Bacteria</taxon>
        <taxon>Pseudomonadati</taxon>
        <taxon>Bacteroidota</taxon>
        <taxon>Cytophagia</taxon>
        <taxon>Cytophagales</taxon>
        <taxon>Spirosomataceae</taxon>
        <taxon>Dyadobacter</taxon>
    </lineage>
</organism>
<evidence type="ECO:0000313" key="6">
    <source>
        <dbReference type="Proteomes" id="UP000612680"/>
    </source>
</evidence>
<dbReference type="SMART" id="SM00382">
    <property type="entry name" value="AAA"/>
    <property type="match status" value="1"/>
</dbReference>
<dbReference type="PROSITE" id="PS50893">
    <property type="entry name" value="ABC_TRANSPORTER_2"/>
    <property type="match status" value="1"/>
</dbReference>
<dbReference type="InterPro" id="IPR013611">
    <property type="entry name" value="Transp-assoc_OB_typ2"/>
</dbReference>
<protein>
    <submittedName>
        <fullName evidence="5">ABC transporter ATP-binding protein</fullName>
    </submittedName>
</protein>
<name>A0ABX7IDD6_9BACT</name>
<dbReference type="PANTHER" id="PTHR42781">
    <property type="entry name" value="SPERMIDINE/PUTRESCINE IMPORT ATP-BINDING PROTEIN POTA"/>
    <property type="match status" value="1"/>
</dbReference>
<dbReference type="InterPro" id="IPR003593">
    <property type="entry name" value="AAA+_ATPase"/>
</dbReference>
<dbReference type="Pfam" id="PF00005">
    <property type="entry name" value="ABC_tran"/>
    <property type="match status" value="1"/>
</dbReference>
<dbReference type="InterPro" id="IPR027417">
    <property type="entry name" value="P-loop_NTPase"/>
</dbReference>
<keyword evidence="1" id="KW-0813">Transport</keyword>
<keyword evidence="6" id="KW-1185">Reference proteome</keyword>
<keyword evidence="2" id="KW-0547">Nucleotide-binding</keyword>
<dbReference type="Proteomes" id="UP000612680">
    <property type="component" value="Chromosome"/>
</dbReference>
<dbReference type="InterPro" id="IPR003439">
    <property type="entry name" value="ABC_transporter-like_ATP-bd"/>
</dbReference>
<dbReference type="Gene3D" id="3.40.50.300">
    <property type="entry name" value="P-loop containing nucleotide triphosphate hydrolases"/>
    <property type="match status" value="1"/>
</dbReference>
<dbReference type="SUPFAM" id="SSF50331">
    <property type="entry name" value="MOP-like"/>
    <property type="match status" value="1"/>
</dbReference>
<keyword evidence="3 5" id="KW-0067">ATP-binding</keyword>
<dbReference type="PANTHER" id="PTHR42781:SF4">
    <property type="entry name" value="SPERMIDINE_PUTRESCINE IMPORT ATP-BINDING PROTEIN POTA"/>
    <property type="match status" value="1"/>
</dbReference>
<evidence type="ECO:0000256" key="3">
    <source>
        <dbReference type="ARBA" id="ARBA00022840"/>
    </source>
</evidence>
<dbReference type="RefSeq" id="WP_204660009.1">
    <property type="nucleotide sequence ID" value="NZ_CP056775.1"/>
</dbReference>